<dbReference type="RefSeq" id="WP_107940498.1">
    <property type="nucleotide sequence ID" value="NZ_QANS01000004.1"/>
</dbReference>
<dbReference type="AlphaFoldDB" id="A0A2T5MEB7"/>
<sequence>MNTSSRSTAITLAIGLLVGVGLGYWLGSAESVNSQINDQLVTTMQASTPTSAELQGSRLHQTSATLPPANLLLVGTLLEVDSTRSKAWLLDTRSELTQIYRTNDVLPEGFKVEVIEADALIAIKDGQRYVFRRASRTSDVAATAPPALTEPHVESGNVRNQRRAGRSDQRATFQPSQSMTAEGLTAAWGADSVKDLPEEPEAETDAKDDSPQGSP</sequence>
<proteinExistence type="predicted"/>
<accession>A0A2T5MEB7</accession>
<evidence type="ECO:0000313" key="2">
    <source>
        <dbReference type="EMBL" id="PTU30913.1"/>
    </source>
</evidence>
<dbReference type="EMBL" id="QANS01000004">
    <property type="protein sequence ID" value="PTU30913.1"/>
    <property type="molecule type" value="Genomic_DNA"/>
</dbReference>
<evidence type="ECO:0008006" key="4">
    <source>
        <dbReference type="Google" id="ProtNLM"/>
    </source>
</evidence>
<protein>
    <recommendedName>
        <fullName evidence="4">Type II secretion system protein GspC N-terminal domain-containing protein</fullName>
    </recommendedName>
</protein>
<evidence type="ECO:0000256" key="1">
    <source>
        <dbReference type="SAM" id="MobiDB-lite"/>
    </source>
</evidence>
<keyword evidence="3" id="KW-1185">Reference proteome</keyword>
<feature type="compositionally biased region" description="Polar residues" evidence="1">
    <location>
        <begin position="170"/>
        <end position="180"/>
    </location>
</feature>
<reference evidence="2 3" key="1">
    <citation type="submission" date="2018-04" db="EMBL/GenBank/DDBJ databases">
        <title>Novel species isolated from glacier.</title>
        <authorList>
            <person name="Liu Q."/>
            <person name="Xin Y.-H."/>
        </authorList>
    </citation>
    <scope>NUCLEOTIDE SEQUENCE [LARGE SCALE GENOMIC DNA]</scope>
    <source>
        <strain evidence="2 3">GT1R17</strain>
    </source>
</reference>
<comment type="caution">
    <text evidence="2">The sequence shown here is derived from an EMBL/GenBank/DDBJ whole genome shotgun (WGS) entry which is preliminary data.</text>
</comment>
<gene>
    <name evidence="2" type="ORF">CJD38_11415</name>
</gene>
<organism evidence="2 3">
    <name type="scientific">Stenotrophobium rhamnosiphilum</name>
    <dbReference type="NCBI Taxonomy" id="2029166"/>
    <lineage>
        <taxon>Bacteria</taxon>
        <taxon>Pseudomonadati</taxon>
        <taxon>Pseudomonadota</taxon>
        <taxon>Gammaproteobacteria</taxon>
        <taxon>Nevskiales</taxon>
        <taxon>Nevskiaceae</taxon>
        <taxon>Stenotrophobium</taxon>
    </lineage>
</organism>
<feature type="region of interest" description="Disordered" evidence="1">
    <location>
        <begin position="136"/>
        <end position="215"/>
    </location>
</feature>
<feature type="compositionally biased region" description="Basic and acidic residues" evidence="1">
    <location>
        <begin position="204"/>
        <end position="215"/>
    </location>
</feature>
<dbReference type="Proteomes" id="UP000244248">
    <property type="component" value="Unassembled WGS sequence"/>
</dbReference>
<evidence type="ECO:0000313" key="3">
    <source>
        <dbReference type="Proteomes" id="UP000244248"/>
    </source>
</evidence>
<name>A0A2T5MEB7_9GAMM</name>